<dbReference type="PANTHER" id="PTHR12236:SF79">
    <property type="entry name" value="CUTICULAR PROTEIN 50CB-RELATED"/>
    <property type="match status" value="1"/>
</dbReference>
<dbReference type="GO" id="GO:0042302">
    <property type="term" value="F:structural constituent of cuticle"/>
    <property type="evidence" value="ECO:0007669"/>
    <property type="project" value="UniProtKB-UniRule"/>
</dbReference>
<dbReference type="Proteomes" id="UP000092462">
    <property type="component" value="Unassembled WGS sequence"/>
</dbReference>
<proteinExistence type="predicted"/>
<dbReference type="PANTHER" id="PTHR12236">
    <property type="entry name" value="STRUCTURAL CONTITUENT OF CUTICLE"/>
    <property type="match status" value="1"/>
</dbReference>
<evidence type="ECO:0000313" key="2">
    <source>
        <dbReference type="Proteomes" id="UP000092462"/>
    </source>
</evidence>
<dbReference type="GO" id="GO:0031012">
    <property type="term" value="C:extracellular matrix"/>
    <property type="evidence" value="ECO:0007669"/>
    <property type="project" value="TreeGrafter"/>
</dbReference>
<dbReference type="InterPro" id="IPR031311">
    <property type="entry name" value="CHIT_BIND_RR_consensus"/>
</dbReference>
<dbReference type="VEuPathDB" id="VectorBase:PPAI010171"/>
<dbReference type="AlphaFoldDB" id="A0A1B0F099"/>
<dbReference type="EnsemblMetazoa" id="PPAI010171-RA">
    <property type="protein sequence ID" value="PPAI010171-PA"/>
    <property type="gene ID" value="PPAI010171"/>
</dbReference>
<dbReference type="PROSITE" id="PS00233">
    <property type="entry name" value="CHIT_BIND_RR_1"/>
    <property type="match status" value="1"/>
</dbReference>
<dbReference type="Pfam" id="PF00379">
    <property type="entry name" value="Chitin_bind_4"/>
    <property type="match status" value="1"/>
</dbReference>
<reference evidence="1" key="1">
    <citation type="submission" date="2022-08" db="UniProtKB">
        <authorList>
            <consortium name="EnsemblMetazoa"/>
        </authorList>
    </citation>
    <scope>IDENTIFICATION</scope>
    <source>
        <strain evidence="1">Israel</strain>
    </source>
</reference>
<dbReference type="VEuPathDB" id="VectorBase:PPAPM1_001893"/>
<protein>
    <submittedName>
        <fullName evidence="1">Uncharacterized protein</fullName>
    </submittedName>
</protein>
<dbReference type="EMBL" id="AJVK01007786">
    <property type="status" value="NOT_ANNOTATED_CDS"/>
    <property type="molecule type" value="Genomic_DNA"/>
</dbReference>
<sequence length="144" mass="16367">DNNILPTTYIIRSKFNKKILGGPAQRLDYAENIYDDYSTRKKQYAFSYTVKDIVSGDDFSHTQQQKDGAVSGSYKVHLPDGRTQVVRYRADDNGYQADVSYNVDKVLPTPRPTFNYLKGFNSGVQGTDQSKNFNYNLYIGQPVT</sequence>
<keyword evidence="2" id="KW-1185">Reference proteome</keyword>
<organism evidence="1 2">
    <name type="scientific">Phlebotomus papatasi</name>
    <name type="common">Sandfly</name>
    <dbReference type="NCBI Taxonomy" id="29031"/>
    <lineage>
        <taxon>Eukaryota</taxon>
        <taxon>Metazoa</taxon>
        <taxon>Ecdysozoa</taxon>
        <taxon>Arthropoda</taxon>
        <taxon>Hexapoda</taxon>
        <taxon>Insecta</taxon>
        <taxon>Pterygota</taxon>
        <taxon>Neoptera</taxon>
        <taxon>Endopterygota</taxon>
        <taxon>Diptera</taxon>
        <taxon>Nematocera</taxon>
        <taxon>Psychodoidea</taxon>
        <taxon>Psychodidae</taxon>
        <taxon>Phlebotomus</taxon>
        <taxon>Phlebotomus</taxon>
    </lineage>
</organism>
<dbReference type="InterPro" id="IPR051217">
    <property type="entry name" value="Insect_Cuticle_Struc_Prot"/>
</dbReference>
<name>A0A1B0F099_PHLPP</name>
<dbReference type="InterPro" id="IPR000618">
    <property type="entry name" value="Insect_cuticle"/>
</dbReference>
<accession>A0A1B0F099</accession>
<dbReference type="GO" id="GO:0005615">
    <property type="term" value="C:extracellular space"/>
    <property type="evidence" value="ECO:0007669"/>
    <property type="project" value="TreeGrafter"/>
</dbReference>
<evidence type="ECO:0000313" key="1">
    <source>
        <dbReference type="EnsemblMetazoa" id="PPAI010171-PA"/>
    </source>
</evidence>
<dbReference type="PROSITE" id="PS51155">
    <property type="entry name" value="CHIT_BIND_RR_2"/>
    <property type="match status" value="1"/>
</dbReference>